<keyword evidence="2" id="KW-1185">Reference proteome</keyword>
<name>A0A9D4IKQ3_DREPO</name>
<proteinExistence type="predicted"/>
<evidence type="ECO:0000313" key="1">
    <source>
        <dbReference type="EMBL" id="KAH3775158.1"/>
    </source>
</evidence>
<comment type="caution">
    <text evidence="1">The sequence shown here is derived from an EMBL/GenBank/DDBJ whole genome shotgun (WGS) entry which is preliminary data.</text>
</comment>
<organism evidence="1 2">
    <name type="scientific">Dreissena polymorpha</name>
    <name type="common">Zebra mussel</name>
    <name type="synonym">Mytilus polymorpha</name>
    <dbReference type="NCBI Taxonomy" id="45954"/>
    <lineage>
        <taxon>Eukaryota</taxon>
        <taxon>Metazoa</taxon>
        <taxon>Spiralia</taxon>
        <taxon>Lophotrochozoa</taxon>
        <taxon>Mollusca</taxon>
        <taxon>Bivalvia</taxon>
        <taxon>Autobranchia</taxon>
        <taxon>Heteroconchia</taxon>
        <taxon>Euheterodonta</taxon>
        <taxon>Imparidentia</taxon>
        <taxon>Neoheterodontei</taxon>
        <taxon>Myida</taxon>
        <taxon>Dreissenoidea</taxon>
        <taxon>Dreissenidae</taxon>
        <taxon>Dreissena</taxon>
    </lineage>
</organism>
<dbReference type="Proteomes" id="UP000828390">
    <property type="component" value="Unassembled WGS sequence"/>
</dbReference>
<accession>A0A9D4IKQ3</accession>
<evidence type="ECO:0000313" key="2">
    <source>
        <dbReference type="Proteomes" id="UP000828390"/>
    </source>
</evidence>
<protein>
    <submittedName>
        <fullName evidence="1">Uncharacterized protein</fullName>
    </submittedName>
</protein>
<dbReference type="AlphaFoldDB" id="A0A9D4IKQ3"/>
<gene>
    <name evidence="1" type="ORF">DPMN_176556</name>
</gene>
<reference evidence="1" key="1">
    <citation type="journal article" date="2019" name="bioRxiv">
        <title>The Genome of the Zebra Mussel, Dreissena polymorpha: A Resource for Invasive Species Research.</title>
        <authorList>
            <person name="McCartney M.A."/>
            <person name="Auch B."/>
            <person name="Kono T."/>
            <person name="Mallez S."/>
            <person name="Zhang Y."/>
            <person name="Obille A."/>
            <person name="Becker A."/>
            <person name="Abrahante J.E."/>
            <person name="Garbe J."/>
            <person name="Badalamenti J.P."/>
            <person name="Herman A."/>
            <person name="Mangelson H."/>
            <person name="Liachko I."/>
            <person name="Sullivan S."/>
            <person name="Sone E.D."/>
            <person name="Koren S."/>
            <person name="Silverstein K.A.T."/>
            <person name="Beckman K.B."/>
            <person name="Gohl D.M."/>
        </authorList>
    </citation>
    <scope>NUCLEOTIDE SEQUENCE</scope>
    <source>
        <strain evidence="1">Duluth1</strain>
        <tissue evidence="1">Whole animal</tissue>
    </source>
</reference>
<reference evidence="1" key="2">
    <citation type="submission" date="2020-11" db="EMBL/GenBank/DDBJ databases">
        <authorList>
            <person name="McCartney M.A."/>
            <person name="Auch B."/>
            <person name="Kono T."/>
            <person name="Mallez S."/>
            <person name="Becker A."/>
            <person name="Gohl D.M."/>
            <person name="Silverstein K.A.T."/>
            <person name="Koren S."/>
            <person name="Bechman K.B."/>
            <person name="Herman A."/>
            <person name="Abrahante J.E."/>
            <person name="Garbe J."/>
        </authorList>
    </citation>
    <scope>NUCLEOTIDE SEQUENCE</scope>
    <source>
        <strain evidence="1">Duluth1</strain>
        <tissue evidence="1">Whole animal</tissue>
    </source>
</reference>
<dbReference type="EMBL" id="JAIWYP010000009">
    <property type="protein sequence ID" value="KAH3775158.1"/>
    <property type="molecule type" value="Genomic_DNA"/>
</dbReference>
<sequence>MMSTVGSFGRNGWRTIQKLSQAAELSSSWLWQSVKMQLGSSRAIDIHIEVTVAHPTEMSMFQGRNIDDGGIPC</sequence>